<dbReference type="Proteomes" id="UP000292939">
    <property type="component" value="Chromosome"/>
</dbReference>
<feature type="compositionally biased region" description="Low complexity" evidence="2">
    <location>
        <begin position="156"/>
        <end position="180"/>
    </location>
</feature>
<evidence type="ECO:0000313" key="4">
    <source>
        <dbReference type="Proteomes" id="UP000292939"/>
    </source>
</evidence>
<feature type="coiled-coil region" evidence="1">
    <location>
        <begin position="107"/>
        <end position="148"/>
    </location>
</feature>
<gene>
    <name evidence="3" type="ORF">DW355_17215</name>
</gene>
<dbReference type="OrthoDB" id="9892506at2"/>
<sequence>MVLGPLAGCAAQLWPPSAWSLSVDLPFTPPRPAEAAPIATPPSPPGTPASAWLKDPGNVSEALAYVAVLCNLPPAELTAEIERLKIINAQDGHDALRARQLAFAEQLAQLYAERQRLQESNDKQALQLRERQRRIEQLNGQIEAMRAVEYSLPAAAAGGSAPLASTTKPGGAAARRGTTGFTIPSAPTGSKPLPASAAEPAAGRDEPDAKIDEETHPASEP</sequence>
<feature type="compositionally biased region" description="Basic and acidic residues" evidence="2">
    <location>
        <begin position="202"/>
        <end position="221"/>
    </location>
</feature>
<accession>A0A4P6ULX6</accession>
<protein>
    <submittedName>
        <fullName evidence="3">Uncharacterized protein</fullName>
    </submittedName>
</protein>
<dbReference type="AlphaFoldDB" id="A0A4P6ULX6"/>
<dbReference type="KEGG" id="hgr:DW355_17215"/>
<feature type="region of interest" description="Disordered" evidence="2">
    <location>
        <begin position="156"/>
        <end position="221"/>
    </location>
</feature>
<keyword evidence="1" id="KW-0175">Coiled coil</keyword>
<evidence type="ECO:0000256" key="1">
    <source>
        <dbReference type="SAM" id="Coils"/>
    </source>
</evidence>
<reference evidence="3 4" key="1">
    <citation type="submission" date="2018-07" db="EMBL/GenBank/DDBJ databases">
        <title>Exploring interactions and the metabolic potential of the ultra-small soil bacteria Hylemonella gracilis.</title>
        <authorList>
            <person name="Tyc O."/>
            <person name="Kulkarni P."/>
            <person name="Gawehns F."/>
            <person name="Hundscheid M."/>
            <person name="Zweers H."/>
            <person name="Garbeva P."/>
        </authorList>
    </citation>
    <scope>NUCLEOTIDE SEQUENCE [LARGE SCALE GENOMIC DNA]</scope>
    <source>
        <strain evidence="3 4">NS1</strain>
    </source>
</reference>
<name>A0A4P6ULX6_9BURK</name>
<evidence type="ECO:0000256" key="2">
    <source>
        <dbReference type="SAM" id="MobiDB-lite"/>
    </source>
</evidence>
<dbReference type="EMBL" id="CP031395">
    <property type="protein sequence ID" value="QBK06222.1"/>
    <property type="molecule type" value="Genomic_DNA"/>
</dbReference>
<organism evidence="3 4">
    <name type="scientific">Hylemonella gracilis</name>
    <dbReference type="NCBI Taxonomy" id="80880"/>
    <lineage>
        <taxon>Bacteria</taxon>
        <taxon>Pseudomonadati</taxon>
        <taxon>Pseudomonadota</taxon>
        <taxon>Betaproteobacteria</taxon>
        <taxon>Burkholderiales</taxon>
        <taxon>Comamonadaceae</taxon>
        <taxon>Hylemonella</taxon>
    </lineage>
</organism>
<proteinExistence type="predicted"/>
<evidence type="ECO:0000313" key="3">
    <source>
        <dbReference type="EMBL" id="QBK06222.1"/>
    </source>
</evidence>
<dbReference type="RefSeq" id="WP_131281958.1">
    <property type="nucleotide sequence ID" value="NZ_CP031395.1"/>
</dbReference>